<protein>
    <submittedName>
        <fullName evidence="1">Uncharacterized protein</fullName>
    </submittedName>
</protein>
<evidence type="ECO:0000313" key="2">
    <source>
        <dbReference type="Proteomes" id="UP000262969"/>
    </source>
</evidence>
<name>A0A3D2X3C9_9FIRM</name>
<sequence>ISNYEENTMSRCSSIPICLFPIQFPTTMPEFFSQFQATQTFLVQADINDNVAVTTPSICVSNIRFVPSVAGTSAEGQILTGKNLIVIGYFNTKIVITRVENGVRKNNTVEKVIPFSTNIVVPLEDNGNHQVFLGFDIQDFSAIIIARNTLFCSISLVLTYDNCDD</sequence>
<feature type="non-terminal residue" evidence="1">
    <location>
        <position position="1"/>
    </location>
</feature>
<reference evidence="1 2" key="1">
    <citation type="journal article" date="2018" name="Nat. Biotechnol.">
        <title>A standardized bacterial taxonomy based on genome phylogeny substantially revises the tree of life.</title>
        <authorList>
            <person name="Parks D.H."/>
            <person name="Chuvochina M."/>
            <person name="Waite D.W."/>
            <person name="Rinke C."/>
            <person name="Skarshewski A."/>
            <person name="Chaumeil P.A."/>
            <person name="Hugenholtz P."/>
        </authorList>
    </citation>
    <scope>NUCLEOTIDE SEQUENCE [LARGE SCALE GENOMIC DNA]</scope>
    <source>
        <strain evidence="1">UBA11728</strain>
    </source>
</reference>
<dbReference type="EMBL" id="DPVV01000126">
    <property type="protein sequence ID" value="HCL01486.1"/>
    <property type="molecule type" value="Genomic_DNA"/>
</dbReference>
<organism evidence="1 2">
    <name type="scientific">Lachnoclostridium phytofermentans</name>
    <dbReference type="NCBI Taxonomy" id="66219"/>
    <lineage>
        <taxon>Bacteria</taxon>
        <taxon>Bacillati</taxon>
        <taxon>Bacillota</taxon>
        <taxon>Clostridia</taxon>
        <taxon>Lachnospirales</taxon>
        <taxon>Lachnospiraceae</taxon>
    </lineage>
</organism>
<accession>A0A3D2X3C9</accession>
<comment type="caution">
    <text evidence="1">The sequence shown here is derived from an EMBL/GenBank/DDBJ whole genome shotgun (WGS) entry which is preliminary data.</text>
</comment>
<dbReference type="Proteomes" id="UP000262969">
    <property type="component" value="Unassembled WGS sequence"/>
</dbReference>
<evidence type="ECO:0000313" key="1">
    <source>
        <dbReference type="EMBL" id="HCL01486.1"/>
    </source>
</evidence>
<gene>
    <name evidence="1" type="ORF">DHW61_03575</name>
</gene>
<dbReference type="AlphaFoldDB" id="A0A3D2X3C9"/>
<proteinExistence type="predicted"/>